<dbReference type="AlphaFoldDB" id="A0A433XCQ9"/>
<evidence type="ECO:0000256" key="2">
    <source>
        <dbReference type="SAM" id="Phobius"/>
    </source>
</evidence>
<feature type="transmembrane region" description="Helical" evidence="2">
    <location>
        <begin position="204"/>
        <end position="225"/>
    </location>
</feature>
<gene>
    <name evidence="5" type="ORF">EJP77_10460</name>
</gene>
<keyword evidence="2" id="KW-0812">Transmembrane</keyword>
<dbReference type="Gene3D" id="3.10.310.50">
    <property type="match status" value="1"/>
</dbReference>
<dbReference type="OrthoDB" id="9810918at2"/>
<keyword evidence="2" id="KW-1133">Transmembrane helix</keyword>
<dbReference type="EMBL" id="RZNX01000003">
    <property type="protein sequence ID" value="RUT31800.1"/>
    <property type="molecule type" value="Genomic_DNA"/>
</dbReference>
<feature type="chain" id="PRO_5019578084" evidence="3">
    <location>
        <begin position="33"/>
        <end position="271"/>
    </location>
</feature>
<comment type="caution">
    <text evidence="5">The sequence shown here is derived from an EMBL/GenBank/DDBJ whole genome shotgun (WGS) entry which is preliminary data.</text>
</comment>
<protein>
    <submittedName>
        <fullName evidence="5">TPM domain-containing protein</fullName>
    </submittedName>
</protein>
<feature type="signal peptide" evidence="3">
    <location>
        <begin position="1"/>
        <end position="32"/>
    </location>
</feature>
<evidence type="ECO:0000313" key="5">
    <source>
        <dbReference type="EMBL" id="RUT31800.1"/>
    </source>
</evidence>
<keyword evidence="2" id="KW-0472">Membrane</keyword>
<feature type="domain" description="TPM" evidence="4">
    <location>
        <begin position="45"/>
        <end position="167"/>
    </location>
</feature>
<dbReference type="InterPro" id="IPR007621">
    <property type="entry name" value="TPM_dom"/>
</dbReference>
<keyword evidence="3" id="KW-0732">Signal</keyword>
<keyword evidence="6" id="KW-1185">Reference proteome</keyword>
<evidence type="ECO:0000259" key="4">
    <source>
        <dbReference type="Pfam" id="PF04536"/>
    </source>
</evidence>
<proteinExistence type="predicted"/>
<dbReference type="PANTHER" id="PTHR30373">
    <property type="entry name" value="UPF0603 PROTEIN YGCG"/>
    <property type="match status" value="1"/>
</dbReference>
<accession>A0A433XCQ9</accession>
<evidence type="ECO:0000256" key="3">
    <source>
        <dbReference type="SAM" id="SignalP"/>
    </source>
</evidence>
<dbReference type="Proteomes" id="UP000272464">
    <property type="component" value="Unassembled WGS sequence"/>
</dbReference>
<evidence type="ECO:0000313" key="6">
    <source>
        <dbReference type="Proteomes" id="UP000272464"/>
    </source>
</evidence>
<name>A0A433XCQ9_9BACL</name>
<sequence>MNGRGRFRLPAALTASLLLLLLLLGGAASVSAALDIPEPIGDIYVQDFEGLLSAEQKTELTKLGRALEDATKAQVAVLTVPTLGGADIEQYGNQALRKYALGNKELNNGVLFLLSMGERQARIEVGYGLEGAIPDGKAGRILDSTAIPYLKENKPDQAIVQTYKALYNEVAAEYGVQDKLNPESVVLPESGTADGQGTGGGISIVWIIVIIGLLAVDFIFFRGAITMTLLSMMGRGGGGGWGGGGRGGGGGGGFRGGGGGSSGGGGASRRF</sequence>
<dbReference type="RefSeq" id="WP_127199180.1">
    <property type="nucleotide sequence ID" value="NZ_RZNX01000003.1"/>
</dbReference>
<dbReference type="Pfam" id="PF04536">
    <property type="entry name" value="TPM_phosphatase"/>
    <property type="match status" value="1"/>
</dbReference>
<dbReference type="PANTHER" id="PTHR30373:SF2">
    <property type="entry name" value="UPF0603 PROTEIN YGCG"/>
    <property type="match status" value="1"/>
</dbReference>
<evidence type="ECO:0000256" key="1">
    <source>
        <dbReference type="SAM" id="MobiDB-lite"/>
    </source>
</evidence>
<organism evidence="5 6">
    <name type="scientific">Paenibacillus zeisoli</name>
    <dbReference type="NCBI Taxonomy" id="2496267"/>
    <lineage>
        <taxon>Bacteria</taxon>
        <taxon>Bacillati</taxon>
        <taxon>Bacillota</taxon>
        <taxon>Bacilli</taxon>
        <taxon>Bacillales</taxon>
        <taxon>Paenibacillaceae</taxon>
        <taxon>Paenibacillus</taxon>
    </lineage>
</organism>
<feature type="region of interest" description="Disordered" evidence="1">
    <location>
        <begin position="243"/>
        <end position="271"/>
    </location>
</feature>
<reference evidence="5 6" key="1">
    <citation type="submission" date="2018-12" db="EMBL/GenBank/DDBJ databases">
        <authorList>
            <person name="Sun L."/>
            <person name="Chen Z."/>
        </authorList>
    </citation>
    <scope>NUCLEOTIDE SEQUENCE [LARGE SCALE GENOMIC DNA]</scope>
    <source>
        <strain evidence="5 6">3-5-3</strain>
    </source>
</reference>